<organism evidence="2 3">
    <name type="scientific">Helicobacter apodemus</name>
    <dbReference type="NCBI Taxonomy" id="135569"/>
    <lineage>
        <taxon>Bacteria</taxon>
        <taxon>Pseudomonadati</taxon>
        <taxon>Campylobacterota</taxon>
        <taxon>Epsilonproteobacteria</taxon>
        <taxon>Campylobacterales</taxon>
        <taxon>Helicobacteraceae</taxon>
        <taxon>Helicobacter</taxon>
    </lineage>
</organism>
<dbReference type="SMART" id="SM00507">
    <property type="entry name" value="HNHc"/>
    <property type="match status" value="1"/>
</dbReference>
<dbReference type="InterPro" id="IPR044925">
    <property type="entry name" value="His-Me_finger_sf"/>
</dbReference>
<keyword evidence="2" id="KW-0540">Nuclease</keyword>
<keyword evidence="2" id="KW-0255">Endonuclease</keyword>
<dbReference type="SUPFAM" id="SSF54060">
    <property type="entry name" value="His-Me finger endonucleases"/>
    <property type="match status" value="1"/>
</dbReference>
<dbReference type="AlphaFoldDB" id="A0A4U8UK53"/>
<dbReference type="RefSeq" id="WP_034552857.1">
    <property type="nucleotide sequence ID" value="NZ_JRPC02000003.1"/>
</dbReference>
<evidence type="ECO:0000259" key="1">
    <source>
        <dbReference type="SMART" id="SM00507"/>
    </source>
</evidence>
<protein>
    <submittedName>
        <fullName evidence="2">HNH endonuclease</fullName>
    </submittedName>
</protein>
<reference evidence="2 3" key="1">
    <citation type="journal article" date="2014" name="Genome Announc.">
        <title>Draft genome sequences of eight enterohepatic helicobacter species isolated from both laboratory and wild rodents.</title>
        <authorList>
            <person name="Sheh A."/>
            <person name="Shen Z."/>
            <person name="Fox J.G."/>
        </authorList>
    </citation>
    <scope>NUCLEOTIDE SEQUENCE [LARGE SCALE GENOMIC DNA]</scope>
    <source>
        <strain evidence="2 3">MIT-03-7007</strain>
    </source>
</reference>
<evidence type="ECO:0000313" key="2">
    <source>
        <dbReference type="EMBL" id="TLE16789.1"/>
    </source>
</evidence>
<gene>
    <name evidence="2" type="ORF">LS72_001480</name>
</gene>
<dbReference type="Proteomes" id="UP000029920">
    <property type="component" value="Unassembled WGS sequence"/>
</dbReference>
<dbReference type="EMBL" id="JRPC02000003">
    <property type="protein sequence ID" value="TLE16789.1"/>
    <property type="molecule type" value="Genomic_DNA"/>
</dbReference>
<keyword evidence="3" id="KW-1185">Reference proteome</keyword>
<dbReference type="GO" id="GO:0004519">
    <property type="term" value="F:endonuclease activity"/>
    <property type="evidence" value="ECO:0007669"/>
    <property type="project" value="UniProtKB-KW"/>
</dbReference>
<accession>A0A4U8UK53</accession>
<dbReference type="InterPro" id="IPR003615">
    <property type="entry name" value="HNH_nuc"/>
</dbReference>
<dbReference type="Pfam" id="PF13392">
    <property type="entry name" value="HNH_3"/>
    <property type="match status" value="1"/>
</dbReference>
<sequence length="367" mass="43170">MLRHKMNPIDNFTQTKECVYKEHTYSVRDNGAVFRHAKSKRYKNDNCWSFGTLNHKNGYLYLGSARVHRIVAMAFLGKPPTKEHIIDHIDTNRQNNRPENLRYLTRLENALLNPLTRQKIIYHCGSIEAFLKNPKILREKVSANESQNFQWMRQVSVEEAQNCLKNLEYLFLQREQIKKESFYQNNGIGEWIYKPLYSTDTKFTKSIQDTFYDTQAIFPANAKQRNWRTPSEFPLCPKTKEQNPLEAYAKNMQQDKVFSSNQYGTSVIIKYVLLQDNATQKKLPQNGQNAKDLHIQDFRINENALLVLCRFEPPNIKRYSLAKVTYENDCFIHTALETYFDENAGYKYFTLAQGLEWKGGEVFDDYC</sequence>
<comment type="caution">
    <text evidence="2">The sequence shown here is derived from an EMBL/GenBank/DDBJ whole genome shotgun (WGS) entry which is preliminary data.</text>
</comment>
<evidence type="ECO:0000313" key="3">
    <source>
        <dbReference type="Proteomes" id="UP000029920"/>
    </source>
</evidence>
<feature type="domain" description="HNH nuclease" evidence="1">
    <location>
        <begin position="61"/>
        <end position="110"/>
    </location>
</feature>
<dbReference type="Gene3D" id="3.90.75.20">
    <property type="match status" value="1"/>
</dbReference>
<keyword evidence="2" id="KW-0378">Hydrolase</keyword>
<proteinExistence type="predicted"/>
<name>A0A4U8UK53_9HELI</name>